<keyword evidence="10 11" id="KW-0998">Cell outer membrane</keyword>
<dbReference type="InterPro" id="IPR036942">
    <property type="entry name" value="Beta-barrel_TonB_sf"/>
</dbReference>
<dbReference type="AlphaFoldDB" id="A0A1V2ES94"/>
<name>A0A1V2ES94_9SPHN</name>
<dbReference type="EMBL" id="MPSB01000012">
    <property type="protein sequence ID" value="ONF95367.1"/>
    <property type="molecule type" value="Genomic_DNA"/>
</dbReference>
<evidence type="ECO:0000256" key="8">
    <source>
        <dbReference type="ARBA" id="ARBA00023077"/>
    </source>
</evidence>
<dbReference type="Pfam" id="PF07715">
    <property type="entry name" value="Plug"/>
    <property type="match status" value="1"/>
</dbReference>
<dbReference type="RefSeq" id="WP_076745231.1">
    <property type="nucleotide sequence ID" value="NZ_MPSB01000012.1"/>
</dbReference>
<evidence type="ECO:0000256" key="11">
    <source>
        <dbReference type="PROSITE-ProRule" id="PRU01360"/>
    </source>
</evidence>
<dbReference type="Proteomes" id="UP000188729">
    <property type="component" value="Unassembled WGS sequence"/>
</dbReference>
<gene>
    <name evidence="17" type="primary">fyuA_6</name>
    <name evidence="17" type="ORF">SPHI_24590</name>
</gene>
<dbReference type="GO" id="GO:0006826">
    <property type="term" value="P:iron ion transport"/>
    <property type="evidence" value="ECO:0007669"/>
    <property type="project" value="UniProtKB-KW"/>
</dbReference>
<evidence type="ECO:0000256" key="4">
    <source>
        <dbReference type="ARBA" id="ARBA00022496"/>
    </source>
</evidence>
<proteinExistence type="inferred from homology"/>
<keyword evidence="7" id="KW-0406">Ion transport</keyword>
<feature type="region of interest" description="Disordered" evidence="13">
    <location>
        <begin position="29"/>
        <end position="62"/>
    </location>
</feature>
<keyword evidence="6" id="KW-0408">Iron</keyword>
<evidence type="ECO:0000256" key="9">
    <source>
        <dbReference type="ARBA" id="ARBA00023136"/>
    </source>
</evidence>
<keyword evidence="4" id="KW-0410">Iron transport</keyword>
<keyword evidence="8 12" id="KW-0798">TonB box</keyword>
<dbReference type="Gene3D" id="2.40.170.20">
    <property type="entry name" value="TonB-dependent receptor, beta-barrel domain"/>
    <property type="match status" value="1"/>
</dbReference>
<keyword evidence="5 11" id="KW-0812">Transmembrane</keyword>
<feature type="chain" id="PRO_5012053036" evidence="14">
    <location>
        <begin position="21"/>
        <end position="822"/>
    </location>
</feature>
<evidence type="ECO:0000256" key="14">
    <source>
        <dbReference type="SAM" id="SignalP"/>
    </source>
</evidence>
<comment type="subcellular location">
    <subcellularLocation>
        <location evidence="1 11">Cell outer membrane</location>
        <topology evidence="1 11">Multi-pass membrane protein</topology>
    </subcellularLocation>
</comment>
<accession>A0A1V2ES94</accession>
<dbReference type="InterPro" id="IPR012910">
    <property type="entry name" value="Plug_dom"/>
</dbReference>
<evidence type="ECO:0000256" key="10">
    <source>
        <dbReference type="ARBA" id="ARBA00023237"/>
    </source>
</evidence>
<dbReference type="GO" id="GO:0009279">
    <property type="term" value="C:cell outer membrane"/>
    <property type="evidence" value="ECO:0007669"/>
    <property type="project" value="UniProtKB-SubCell"/>
</dbReference>
<dbReference type="CDD" id="cd01347">
    <property type="entry name" value="ligand_gated_channel"/>
    <property type="match status" value="1"/>
</dbReference>
<evidence type="ECO:0000313" key="17">
    <source>
        <dbReference type="EMBL" id="ONF95367.1"/>
    </source>
</evidence>
<keyword evidence="14" id="KW-0732">Signal</keyword>
<feature type="compositionally biased region" description="Low complexity" evidence="13">
    <location>
        <begin position="42"/>
        <end position="53"/>
    </location>
</feature>
<evidence type="ECO:0000256" key="12">
    <source>
        <dbReference type="RuleBase" id="RU003357"/>
    </source>
</evidence>
<sequence length="822" mass="87004">MVSFSSKALLLAATAGLVVAAQGASAQAMSPEGQTVEPASEQQQGAPAPGVAAESPATEDASVGDIVVTAQKRSERLQDVPLAVSVIGGDALTATGSPGLDGAVNLVPALNFQKSGTTLNQSLFLRGVGTTTFSIAGEPSVSAVVDGVVFARTGEAFGDLVDIERMEVLRGPQGTLFGKNASAGVVNIVTKQPTRDFGGYLEGSYFTGGNEARIRGALNVPITENLLSRFTGFYSRFDGNIRNDAFGGRRVNGYEHVGGRVQLKWTPSDATTVAIIADYHKNDDDCCAEVIGTGPLNAAGNPITSPISAVLPTPRGDETRRINQNLITRTEEEGYGASIQIDTELGTQTVTSITAYREYSNTEVRDGDFLAAPYVGFTQLHDLGPQTGDTFSQEVRITSPSQQFLSYVVGAYYSRAASERTFSRSVVNCGTAAPTALVPCGSPGAPAITNPFGVATFGSVFQNIAAFSQFTANFTDRFRFIGGVRYTTDQLNVWHRRATTLAGPGVNANFDQGVFDRYNQLLAAGATPAAAQTGAVAASNGVAWRGKTTNDNWSGKASLQFDVSRDVVAYGGWTRGYKGPAFNVFYNLNSNGTNVVAAETSDSYEIGLKNTLFNGALTLNLAAFYAKYDNFQANNPDLVAGVVVTRFTNAGEVSTRGIEADLVLRPIDDLSISGGIAYTEAHVDQFFQPPGAPATAVIPSGTSLPFAPKWKGSLGMDYRVRTGGVVDVFLGAQGNYQSKQLALFSPDAVQRRLGTIDGYGLVNLSAGVGDQDDRFRLTFMVRNLFDQSFAAAIQNGGPAGSYRYQIPRDADRYYGVTGRINF</sequence>
<dbReference type="PANTHER" id="PTHR32552">
    <property type="entry name" value="FERRICHROME IRON RECEPTOR-RELATED"/>
    <property type="match status" value="1"/>
</dbReference>
<feature type="domain" description="TonB-dependent receptor-like beta-barrel" evidence="15">
    <location>
        <begin position="315"/>
        <end position="784"/>
    </location>
</feature>
<dbReference type="Pfam" id="PF00593">
    <property type="entry name" value="TonB_dep_Rec_b-barrel"/>
    <property type="match status" value="1"/>
</dbReference>
<reference evidence="17 18" key="1">
    <citation type="submission" date="2016-11" db="EMBL/GenBank/DDBJ databases">
        <title>Genome sequence of Sphingomonas jeddahensis G39.</title>
        <authorList>
            <person name="Poehlein A."/>
            <person name="Wuebbeler J.H."/>
            <person name="Steinbuechel A."/>
            <person name="Daniel R."/>
        </authorList>
    </citation>
    <scope>NUCLEOTIDE SEQUENCE [LARGE SCALE GENOMIC DNA]</scope>
    <source>
        <strain evidence="17 18">G39</strain>
    </source>
</reference>
<keyword evidence="9 11" id="KW-0472">Membrane</keyword>
<dbReference type="InterPro" id="IPR039426">
    <property type="entry name" value="TonB-dep_rcpt-like"/>
</dbReference>
<protein>
    <submittedName>
        <fullName evidence="17">Pesticin receptor</fullName>
    </submittedName>
</protein>
<keyword evidence="2 11" id="KW-0813">Transport</keyword>
<comment type="caution">
    <text evidence="17">The sequence shown here is derived from an EMBL/GenBank/DDBJ whole genome shotgun (WGS) entry which is preliminary data.</text>
</comment>
<evidence type="ECO:0000256" key="3">
    <source>
        <dbReference type="ARBA" id="ARBA00022452"/>
    </source>
</evidence>
<evidence type="ECO:0000256" key="1">
    <source>
        <dbReference type="ARBA" id="ARBA00004571"/>
    </source>
</evidence>
<evidence type="ECO:0000256" key="13">
    <source>
        <dbReference type="SAM" id="MobiDB-lite"/>
    </source>
</evidence>
<comment type="similarity">
    <text evidence="11 12">Belongs to the TonB-dependent receptor family.</text>
</comment>
<evidence type="ECO:0000259" key="15">
    <source>
        <dbReference type="Pfam" id="PF00593"/>
    </source>
</evidence>
<dbReference type="SUPFAM" id="SSF56935">
    <property type="entry name" value="Porins"/>
    <property type="match status" value="1"/>
</dbReference>
<organism evidence="17 18">
    <name type="scientific">Sphingomonas jeddahensis</name>
    <dbReference type="NCBI Taxonomy" id="1915074"/>
    <lineage>
        <taxon>Bacteria</taxon>
        <taxon>Pseudomonadati</taxon>
        <taxon>Pseudomonadota</taxon>
        <taxon>Alphaproteobacteria</taxon>
        <taxon>Sphingomonadales</taxon>
        <taxon>Sphingomonadaceae</taxon>
        <taxon>Sphingomonas</taxon>
    </lineage>
</organism>
<evidence type="ECO:0000256" key="2">
    <source>
        <dbReference type="ARBA" id="ARBA00022448"/>
    </source>
</evidence>
<evidence type="ECO:0000256" key="5">
    <source>
        <dbReference type="ARBA" id="ARBA00022692"/>
    </source>
</evidence>
<feature type="signal peptide" evidence="14">
    <location>
        <begin position="1"/>
        <end position="20"/>
    </location>
</feature>
<evidence type="ECO:0000313" key="18">
    <source>
        <dbReference type="Proteomes" id="UP000188729"/>
    </source>
</evidence>
<evidence type="ECO:0000256" key="6">
    <source>
        <dbReference type="ARBA" id="ARBA00023004"/>
    </source>
</evidence>
<dbReference type="STRING" id="1915074.SPHI_24590"/>
<evidence type="ECO:0000259" key="16">
    <source>
        <dbReference type="Pfam" id="PF07715"/>
    </source>
</evidence>
<keyword evidence="18" id="KW-1185">Reference proteome</keyword>
<dbReference type="PROSITE" id="PS52016">
    <property type="entry name" value="TONB_DEPENDENT_REC_3"/>
    <property type="match status" value="1"/>
</dbReference>
<dbReference type="PANTHER" id="PTHR32552:SF81">
    <property type="entry name" value="TONB-DEPENDENT OUTER MEMBRANE RECEPTOR"/>
    <property type="match status" value="1"/>
</dbReference>
<dbReference type="InterPro" id="IPR000531">
    <property type="entry name" value="Beta-barrel_TonB"/>
</dbReference>
<keyword evidence="17" id="KW-0675">Receptor</keyword>
<keyword evidence="3 11" id="KW-1134">Transmembrane beta strand</keyword>
<feature type="domain" description="TonB-dependent receptor plug" evidence="16">
    <location>
        <begin position="77"/>
        <end position="185"/>
    </location>
</feature>
<evidence type="ECO:0000256" key="7">
    <source>
        <dbReference type="ARBA" id="ARBA00023065"/>
    </source>
</evidence>